<dbReference type="AlphaFoldDB" id="A0A518H177"/>
<reference evidence="2 3" key="1">
    <citation type="submission" date="2019-02" db="EMBL/GenBank/DDBJ databases">
        <title>Deep-cultivation of Planctomycetes and their phenomic and genomic characterization uncovers novel biology.</title>
        <authorList>
            <person name="Wiegand S."/>
            <person name="Jogler M."/>
            <person name="Boedeker C."/>
            <person name="Pinto D."/>
            <person name="Vollmers J."/>
            <person name="Rivas-Marin E."/>
            <person name="Kohn T."/>
            <person name="Peeters S.H."/>
            <person name="Heuer A."/>
            <person name="Rast P."/>
            <person name="Oberbeckmann S."/>
            <person name="Bunk B."/>
            <person name="Jeske O."/>
            <person name="Meyerdierks A."/>
            <person name="Storesund J.E."/>
            <person name="Kallscheuer N."/>
            <person name="Luecker S."/>
            <person name="Lage O.M."/>
            <person name="Pohl T."/>
            <person name="Merkel B.J."/>
            <person name="Hornburger P."/>
            <person name="Mueller R.-W."/>
            <person name="Bruemmer F."/>
            <person name="Labrenz M."/>
            <person name="Spormann A.M."/>
            <person name="Op den Camp H."/>
            <person name="Overmann J."/>
            <person name="Amann R."/>
            <person name="Jetten M.S.M."/>
            <person name="Mascher T."/>
            <person name="Medema M.H."/>
            <person name="Devos D.P."/>
            <person name="Kaster A.-K."/>
            <person name="Ovreas L."/>
            <person name="Rohde M."/>
            <person name="Galperin M.Y."/>
            <person name="Jogler C."/>
        </authorList>
    </citation>
    <scope>NUCLEOTIDE SEQUENCE [LARGE SCALE GENOMIC DNA]</scope>
    <source>
        <strain evidence="2 3">ElP</strain>
    </source>
</reference>
<dbReference type="Proteomes" id="UP000317835">
    <property type="component" value="Chromosome"/>
</dbReference>
<proteinExistence type="predicted"/>
<evidence type="ECO:0000313" key="2">
    <source>
        <dbReference type="EMBL" id="QDV34605.1"/>
    </source>
</evidence>
<dbReference type="EMBL" id="CP036426">
    <property type="protein sequence ID" value="QDV34605.1"/>
    <property type="molecule type" value="Genomic_DNA"/>
</dbReference>
<evidence type="ECO:0000256" key="1">
    <source>
        <dbReference type="SAM" id="MobiDB-lite"/>
    </source>
</evidence>
<protein>
    <submittedName>
        <fullName evidence="2">Uncharacterized protein</fullName>
    </submittedName>
</protein>
<accession>A0A518H177</accession>
<sequence length="67" mass="7223">MGMSTMPRTMRIAPPPDSDFEAGPGLRRPDTLIVPADPEDPDADSDTHASGDPRRPSNHLIEEAGAW</sequence>
<keyword evidence="3" id="KW-1185">Reference proteome</keyword>
<gene>
    <name evidence="2" type="ORF">ElP_24950</name>
</gene>
<organism evidence="2 3">
    <name type="scientific">Tautonia plasticadhaerens</name>
    <dbReference type="NCBI Taxonomy" id="2527974"/>
    <lineage>
        <taxon>Bacteria</taxon>
        <taxon>Pseudomonadati</taxon>
        <taxon>Planctomycetota</taxon>
        <taxon>Planctomycetia</taxon>
        <taxon>Isosphaerales</taxon>
        <taxon>Isosphaeraceae</taxon>
        <taxon>Tautonia</taxon>
    </lineage>
</organism>
<dbReference type="KEGG" id="tpla:ElP_24950"/>
<name>A0A518H177_9BACT</name>
<feature type="region of interest" description="Disordered" evidence="1">
    <location>
        <begin position="1"/>
        <end position="67"/>
    </location>
</feature>
<feature type="compositionally biased region" description="Basic and acidic residues" evidence="1">
    <location>
        <begin position="45"/>
        <end position="55"/>
    </location>
</feature>
<evidence type="ECO:0000313" key="3">
    <source>
        <dbReference type="Proteomes" id="UP000317835"/>
    </source>
</evidence>